<dbReference type="Pfam" id="PF13408">
    <property type="entry name" value="Zn_ribbon_recom"/>
    <property type="match status" value="1"/>
</dbReference>
<keyword evidence="3" id="KW-0233">DNA recombination</keyword>
<evidence type="ECO:0000313" key="9">
    <source>
        <dbReference type="Proteomes" id="UP000476064"/>
    </source>
</evidence>
<evidence type="ECO:0000256" key="4">
    <source>
        <dbReference type="PIRSR" id="PIRSR606118-50"/>
    </source>
</evidence>
<dbReference type="Gene3D" id="3.90.1750.20">
    <property type="entry name" value="Putative Large Serine Recombinase, Chain B, Domain 2"/>
    <property type="match status" value="1"/>
</dbReference>
<keyword evidence="2" id="KW-0238">DNA-binding</keyword>
<evidence type="ECO:0000256" key="1">
    <source>
        <dbReference type="ARBA" id="ARBA00022908"/>
    </source>
</evidence>
<dbReference type="GO" id="GO:0000150">
    <property type="term" value="F:DNA strand exchange activity"/>
    <property type="evidence" value="ECO:0007669"/>
    <property type="project" value="InterPro"/>
</dbReference>
<dbReference type="SMART" id="SM00857">
    <property type="entry name" value="Resolvase"/>
    <property type="match status" value="1"/>
</dbReference>
<dbReference type="InterPro" id="IPR036162">
    <property type="entry name" value="Resolvase-like_N_sf"/>
</dbReference>
<keyword evidence="9" id="KW-1185">Reference proteome</keyword>
<dbReference type="InterPro" id="IPR038109">
    <property type="entry name" value="DNA_bind_recomb_sf"/>
</dbReference>
<organism evidence="8 9">
    <name type="scientific">Paenibacillus lycopersici</name>
    <dbReference type="NCBI Taxonomy" id="2704462"/>
    <lineage>
        <taxon>Bacteria</taxon>
        <taxon>Bacillati</taxon>
        <taxon>Bacillota</taxon>
        <taxon>Bacilli</taxon>
        <taxon>Bacillales</taxon>
        <taxon>Paenibacillaceae</taxon>
        <taxon>Paenibacillus</taxon>
    </lineage>
</organism>
<dbReference type="PROSITE" id="PS51736">
    <property type="entry name" value="RECOMBINASES_3"/>
    <property type="match status" value="1"/>
</dbReference>
<feature type="domain" description="Resolvase/invertase-type recombinase catalytic" evidence="7">
    <location>
        <begin position="10"/>
        <end position="158"/>
    </location>
</feature>
<feature type="coiled-coil region" evidence="6">
    <location>
        <begin position="438"/>
        <end position="472"/>
    </location>
</feature>
<evidence type="ECO:0000256" key="3">
    <source>
        <dbReference type="ARBA" id="ARBA00023172"/>
    </source>
</evidence>
<proteinExistence type="predicted"/>
<dbReference type="GO" id="GO:0015074">
    <property type="term" value="P:DNA integration"/>
    <property type="evidence" value="ECO:0007669"/>
    <property type="project" value="UniProtKB-KW"/>
</dbReference>
<dbReference type="PANTHER" id="PTHR30461:SF23">
    <property type="entry name" value="DNA RECOMBINASE-RELATED"/>
    <property type="match status" value="1"/>
</dbReference>
<evidence type="ECO:0000313" key="8">
    <source>
        <dbReference type="EMBL" id="QHT63889.1"/>
    </source>
</evidence>
<dbReference type="Proteomes" id="UP000476064">
    <property type="component" value="Chromosome"/>
</dbReference>
<keyword evidence="6" id="KW-0175">Coiled coil</keyword>
<evidence type="ECO:0000259" key="7">
    <source>
        <dbReference type="PROSITE" id="PS51736"/>
    </source>
</evidence>
<dbReference type="PROSITE" id="PS00397">
    <property type="entry name" value="RECOMBINASES_1"/>
    <property type="match status" value="1"/>
</dbReference>
<dbReference type="PANTHER" id="PTHR30461">
    <property type="entry name" value="DNA-INVERTASE FROM LAMBDOID PROPHAGE"/>
    <property type="match status" value="1"/>
</dbReference>
<dbReference type="KEGG" id="plyc:GXP70_12250"/>
<dbReference type="InterPro" id="IPR050639">
    <property type="entry name" value="SSR_resolvase"/>
</dbReference>
<dbReference type="Pfam" id="PF07508">
    <property type="entry name" value="Recombinase"/>
    <property type="match status" value="1"/>
</dbReference>
<evidence type="ECO:0000256" key="6">
    <source>
        <dbReference type="SAM" id="Coils"/>
    </source>
</evidence>
<dbReference type="SUPFAM" id="SSF53041">
    <property type="entry name" value="Resolvase-like"/>
    <property type="match status" value="1"/>
</dbReference>
<keyword evidence="1" id="KW-0229">DNA integration</keyword>
<sequence length="600" mass="68340">MIDPSFPLYGVRIYCRVSSEDQQERETIDSQVEFGTKYCDLHRLPIDDWYKDDGVSGKIPLEERPDGKRLIEDARAGKVKLVLIYNIKRLGRTARDILNSIHKLEEFGVKIRSMTEPFDTGDPQGRFLLTILAGVAELDRETTLEQLWLGANRAARKGKWLGGIVPYGYRKNTESYLELSEEPIPGKPDLTELGVVQLMYSLLAYHKWSTVRVADYFNSLQIPTSYVRDGRMIKVGKRKQKTAGIWTPGRIYNMATSTIYKGLHIYGRRSSKVRELIERSMPASVTDYVWDLAQETLRENAFMSPGNATRDYLLRGLIKCGSCGLSYHGTAFRGSGGDEKSVYYICGGKTAYRGELGSKCVSKNIPQKWIEDLVWKQCLSFIMNPGDILDELSDDKKEHQVVQLDMAKEREMLRASIVNKDSERHDLLTLYRKKMITAGDLEKQLQEMMLEKKALEDRLEELDHQITEEVTVTMKQDNAAALLKELQDKVLDDPPFELKREIVRLLVKNIIVETMPPDDDDDQSWTKQSKVNLHVHYCFKNSKGVLPTGARAAITATIPMINAAYAQSCKSRATGAKYQGLCLIASICTSRFRDRFRQTD</sequence>
<dbReference type="InterPro" id="IPR006118">
    <property type="entry name" value="Recombinase_CS"/>
</dbReference>
<feature type="active site" description="O-(5'-phospho-DNA)-serine intermediate" evidence="4 5">
    <location>
        <position position="18"/>
    </location>
</feature>
<accession>A0A6C0G819</accession>
<gene>
    <name evidence="8" type="ORF">GXP70_12250</name>
</gene>
<dbReference type="CDD" id="cd00338">
    <property type="entry name" value="Ser_Recombinase"/>
    <property type="match status" value="1"/>
</dbReference>
<dbReference type="AlphaFoldDB" id="A0A6C0G819"/>
<reference evidence="8 9" key="1">
    <citation type="submission" date="2020-01" db="EMBL/GenBank/DDBJ databases">
        <title>Paenibacillus sp. nov., isolated from tomato rhizosphere.</title>
        <authorList>
            <person name="Weon H.-Y."/>
            <person name="Lee S.A."/>
        </authorList>
    </citation>
    <scope>NUCLEOTIDE SEQUENCE [LARGE SCALE GENOMIC DNA]</scope>
    <source>
        <strain evidence="8 9">12200R-189</strain>
    </source>
</reference>
<dbReference type="InterPro" id="IPR025827">
    <property type="entry name" value="Zn_ribbon_recom_dom"/>
</dbReference>
<dbReference type="Gene3D" id="3.40.50.1390">
    <property type="entry name" value="Resolvase, N-terminal catalytic domain"/>
    <property type="match status" value="1"/>
</dbReference>
<dbReference type="EMBL" id="CP048209">
    <property type="protein sequence ID" value="QHT63889.1"/>
    <property type="molecule type" value="Genomic_DNA"/>
</dbReference>
<name>A0A6C0G819_9BACL</name>
<dbReference type="InterPro" id="IPR011109">
    <property type="entry name" value="DNA_bind_recombinase_dom"/>
</dbReference>
<dbReference type="GO" id="GO:0003677">
    <property type="term" value="F:DNA binding"/>
    <property type="evidence" value="ECO:0007669"/>
    <property type="project" value="UniProtKB-KW"/>
</dbReference>
<dbReference type="InterPro" id="IPR006119">
    <property type="entry name" value="Resolv_N"/>
</dbReference>
<protein>
    <submittedName>
        <fullName evidence="8">Recombinase family protein</fullName>
    </submittedName>
</protein>
<dbReference type="Pfam" id="PF00239">
    <property type="entry name" value="Resolvase"/>
    <property type="match status" value="1"/>
</dbReference>
<evidence type="ECO:0000256" key="5">
    <source>
        <dbReference type="PROSITE-ProRule" id="PRU10137"/>
    </source>
</evidence>
<evidence type="ECO:0000256" key="2">
    <source>
        <dbReference type="ARBA" id="ARBA00023125"/>
    </source>
</evidence>